<name>A0A6C0EX13_9ZZZZ</name>
<organism evidence="2">
    <name type="scientific">viral metagenome</name>
    <dbReference type="NCBI Taxonomy" id="1070528"/>
    <lineage>
        <taxon>unclassified sequences</taxon>
        <taxon>metagenomes</taxon>
        <taxon>organismal metagenomes</taxon>
    </lineage>
</organism>
<proteinExistence type="predicted"/>
<dbReference type="Pfam" id="PF19068">
    <property type="entry name" value="DUF5764"/>
    <property type="match status" value="1"/>
</dbReference>
<sequence length="356" mass="40013">MDDFSLNSLQESRNEWCSRLITVLTPCIIDGVKSIFEESWKLCIENDEKTKYLMTFQNFLSRVPKWNPNIISQECSRIKEKSNCTYITDLITCVHIIQLKMLSCMRVGTKQKKIDINIPSLEDFIHHIYINVARKVYTNVYLFEIGITALKSQKNSRELEIIIKECILQTIRETIPVEELLKLYMNETVENAIEVHEKQEIISQEPVIEEHSAGNISNPASSHTNGIVSAKQLAEESETLSKIKAASDAASSVVSSPSGAYGASGVSFNMDNNEVISVENISDEIRNDDDYGGEDDDEDDYDEDGEENVKLSIGDNVELSVDPFPADGGESDTDTDTDNNSNVDLNIEDIPIMDDY</sequence>
<feature type="compositionally biased region" description="Acidic residues" evidence="1">
    <location>
        <begin position="290"/>
        <end position="306"/>
    </location>
</feature>
<feature type="region of interest" description="Disordered" evidence="1">
    <location>
        <begin position="279"/>
        <end position="356"/>
    </location>
</feature>
<dbReference type="EMBL" id="MN738973">
    <property type="protein sequence ID" value="QHT33696.1"/>
    <property type="molecule type" value="Genomic_DNA"/>
</dbReference>
<evidence type="ECO:0000313" key="2">
    <source>
        <dbReference type="EMBL" id="QHT33696.1"/>
    </source>
</evidence>
<evidence type="ECO:0000256" key="1">
    <source>
        <dbReference type="SAM" id="MobiDB-lite"/>
    </source>
</evidence>
<accession>A0A6C0EX13</accession>
<dbReference type="AlphaFoldDB" id="A0A6C0EX13"/>
<reference evidence="2" key="1">
    <citation type="journal article" date="2020" name="Nature">
        <title>Giant virus diversity and host interactions through global metagenomics.</title>
        <authorList>
            <person name="Schulz F."/>
            <person name="Roux S."/>
            <person name="Paez-Espino D."/>
            <person name="Jungbluth S."/>
            <person name="Walsh D.A."/>
            <person name="Denef V.J."/>
            <person name="McMahon K.D."/>
            <person name="Konstantinidis K.T."/>
            <person name="Eloe-Fadrosh E.A."/>
            <person name="Kyrpides N.C."/>
            <person name="Woyke T."/>
        </authorList>
    </citation>
    <scope>NUCLEOTIDE SEQUENCE</scope>
    <source>
        <strain evidence="2">GVMAG-M-3300009161-36</strain>
    </source>
</reference>
<protein>
    <submittedName>
        <fullName evidence="2">Uncharacterized protein</fullName>
    </submittedName>
</protein>
<dbReference type="InterPro" id="IPR043913">
    <property type="entry name" value="DUF5764"/>
</dbReference>